<dbReference type="Proteomes" id="UP000017081">
    <property type="component" value="Unassembled WGS sequence"/>
</dbReference>
<evidence type="ECO:0000313" key="2">
    <source>
        <dbReference type="Proteomes" id="UP000017081"/>
    </source>
</evidence>
<gene>
    <name evidence="1" type="ORF">HMPREF0202_01962</name>
</gene>
<dbReference type="EMBL" id="AXZF01000081">
    <property type="protein sequence ID" value="ERT68133.1"/>
    <property type="molecule type" value="Genomic_DNA"/>
</dbReference>
<name>U7VBK5_9FUSO</name>
<protein>
    <submittedName>
        <fullName evidence="1">Uncharacterized protein</fullName>
    </submittedName>
</protein>
<dbReference type="STRING" id="1319815.HMPREF0202_01962"/>
<dbReference type="AlphaFoldDB" id="U7VBK5"/>
<comment type="caution">
    <text evidence="1">The sequence shown here is derived from an EMBL/GenBank/DDBJ whole genome shotgun (WGS) entry which is preliminary data.</text>
</comment>
<feature type="non-terminal residue" evidence="1">
    <location>
        <position position="1"/>
    </location>
</feature>
<accession>U7VBK5</accession>
<dbReference type="HOGENOM" id="CLU_3091704_0_0_0"/>
<sequence length="52" mass="6279">FYSLFKSDKSKLNYIDYGNSNNIESIKEHSTYKTFEKLYRRKGSIDNMINNY</sequence>
<proteinExistence type="predicted"/>
<keyword evidence="2" id="KW-1185">Reference proteome</keyword>
<organism evidence="1 2">
    <name type="scientific">Cetobacterium somerae ATCC BAA-474</name>
    <dbReference type="NCBI Taxonomy" id="1319815"/>
    <lineage>
        <taxon>Bacteria</taxon>
        <taxon>Fusobacteriati</taxon>
        <taxon>Fusobacteriota</taxon>
        <taxon>Fusobacteriia</taxon>
        <taxon>Fusobacteriales</taxon>
        <taxon>Fusobacteriaceae</taxon>
        <taxon>Cetobacterium</taxon>
    </lineage>
</organism>
<reference evidence="1 2" key="1">
    <citation type="submission" date="2013-08" db="EMBL/GenBank/DDBJ databases">
        <authorList>
            <person name="Weinstock G."/>
            <person name="Sodergren E."/>
            <person name="Wylie T."/>
            <person name="Fulton L."/>
            <person name="Fulton R."/>
            <person name="Fronick C."/>
            <person name="O'Laughlin M."/>
            <person name="Godfrey J."/>
            <person name="Miner T."/>
            <person name="Herter B."/>
            <person name="Appelbaum E."/>
            <person name="Cordes M."/>
            <person name="Lek S."/>
            <person name="Wollam A."/>
            <person name="Pepin K.H."/>
            <person name="Palsikar V.B."/>
            <person name="Mitreva M."/>
            <person name="Wilson R.K."/>
        </authorList>
    </citation>
    <scope>NUCLEOTIDE SEQUENCE [LARGE SCALE GENOMIC DNA]</scope>
    <source>
        <strain evidence="1 2">ATCC BAA-474</strain>
    </source>
</reference>
<evidence type="ECO:0000313" key="1">
    <source>
        <dbReference type="EMBL" id="ERT68133.1"/>
    </source>
</evidence>